<keyword evidence="1" id="KW-0472">Membrane</keyword>
<dbReference type="PANTHER" id="PTHR42109:SF2">
    <property type="entry name" value="INTEGRAL MEMBRANE PROTEIN"/>
    <property type="match status" value="1"/>
</dbReference>
<feature type="transmembrane region" description="Helical" evidence="1">
    <location>
        <begin position="6"/>
        <end position="30"/>
    </location>
</feature>
<evidence type="ECO:0000259" key="2">
    <source>
        <dbReference type="Pfam" id="PF24800"/>
    </source>
</evidence>
<feature type="transmembrane region" description="Helical" evidence="1">
    <location>
        <begin position="204"/>
        <end position="228"/>
    </location>
</feature>
<dbReference type="EMBL" id="JACAZE010000005">
    <property type="protein sequence ID" value="KAF7317420.1"/>
    <property type="molecule type" value="Genomic_DNA"/>
</dbReference>
<evidence type="ECO:0000313" key="4">
    <source>
        <dbReference type="Proteomes" id="UP000613580"/>
    </source>
</evidence>
<feature type="transmembrane region" description="Helical" evidence="1">
    <location>
        <begin position="240"/>
        <end position="262"/>
    </location>
</feature>
<dbReference type="OrthoDB" id="5389493at2759"/>
<comment type="caution">
    <text evidence="3">The sequence shown here is derived from an EMBL/GenBank/DDBJ whole genome shotgun (WGS) entry which is preliminary data.</text>
</comment>
<dbReference type="PANTHER" id="PTHR42109">
    <property type="entry name" value="UNPLACED GENOMIC SCAFFOLD UM_SCAF_CONTIG_1.265, WHOLE GENOME SHOTGUN SEQUENCE"/>
    <property type="match status" value="1"/>
</dbReference>
<accession>A0A8H6TEM3</accession>
<dbReference type="Proteomes" id="UP000613580">
    <property type="component" value="Unassembled WGS sequence"/>
</dbReference>
<feature type="transmembrane region" description="Helical" evidence="1">
    <location>
        <begin position="76"/>
        <end position="99"/>
    </location>
</feature>
<reference evidence="3" key="1">
    <citation type="submission" date="2020-05" db="EMBL/GenBank/DDBJ databases">
        <title>Mycena genomes resolve the evolution of fungal bioluminescence.</title>
        <authorList>
            <person name="Tsai I.J."/>
        </authorList>
    </citation>
    <scope>NUCLEOTIDE SEQUENCE</scope>
    <source>
        <strain evidence="3">110903Hualien_Pintung</strain>
    </source>
</reference>
<keyword evidence="4" id="KW-1185">Reference proteome</keyword>
<dbReference type="AlphaFoldDB" id="A0A8H6TEM3"/>
<feature type="transmembrane region" description="Helical" evidence="1">
    <location>
        <begin position="42"/>
        <end position="64"/>
    </location>
</feature>
<sequence length="281" mass="30599">MGSIDYAAYFGIHSTGAAILFAVLYAPLGLWYVRQSIRNSTYVYIILTLFCAMREAAYIMRAIMAHSTGAGSNLGLYIADQVLLGIGFFALLYSAYTLVLDRDTIAGGQGPARESIFNPLRSPMLFRLALTVGVALGIAATDTINSSNPKTVATAMKLRKASTIIFFILTVIQAAQTIVVGFATRPTSYGSGTPRKFGDKHGHFLLLLISLLILIRETFLFVTTVSSSKSIQAQQDNEKLWYPLVAMTEFIAVAIYSVSGLVPSRKTIKEAVREEEKGESL</sequence>
<organism evidence="3 4">
    <name type="scientific">Mycena chlorophos</name>
    <name type="common">Agaric fungus</name>
    <name type="synonym">Agaricus chlorophos</name>
    <dbReference type="NCBI Taxonomy" id="658473"/>
    <lineage>
        <taxon>Eukaryota</taxon>
        <taxon>Fungi</taxon>
        <taxon>Dikarya</taxon>
        <taxon>Basidiomycota</taxon>
        <taxon>Agaricomycotina</taxon>
        <taxon>Agaricomycetes</taxon>
        <taxon>Agaricomycetidae</taxon>
        <taxon>Agaricales</taxon>
        <taxon>Marasmiineae</taxon>
        <taxon>Mycenaceae</taxon>
        <taxon>Mycena</taxon>
    </lineage>
</organism>
<keyword evidence="1" id="KW-1133">Transmembrane helix</keyword>
<name>A0A8H6TEM3_MYCCL</name>
<feature type="transmembrane region" description="Helical" evidence="1">
    <location>
        <begin position="125"/>
        <end position="144"/>
    </location>
</feature>
<protein>
    <recommendedName>
        <fullName evidence="2">DUF7702 domain-containing protein</fullName>
    </recommendedName>
</protein>
<feature type="transmembrane region" description="Helical" evidence="1">
    <location>
        <begin position="164"/>
        <end position="183"/>
    </location>
</feature>
<proteinExistence type="predicted"/>
<evidence type="ECO:0000313" key="3">
    <source>
        <dbReference type="EMBL" id="KAF7317420.1"/>
    </source>
</evidence>
<feature type="domain" description="DUF7702" evidence="2">
    <location>
        <begin position="37"/>
        <end position="262"/>
    </location>
</feature>
<keyword evidence="1" id="KW-0812">Transmembrane</keyword>
<dbReference type="Pfam" id="PF24800">
    <property type="entry name" value="DUF7702"/>
    <property type="match status" value="1"/>
</dbReference>
<evidence type="ECO:0000256" key="1">
    <source>
        <dbReference type="SAM" id="Phobius"/>
    </source>
</evidence>
<gene>
    <name evidence="3" type="ORF">HMN09_00478700</name>
</gene>
<dbReference type="InterPro" id="IPR056119">
    <property type="entry name" value="DUF7702"/>
</dbReference>